<dbReference type="Proteomes" id="UP000294746">
    <property type="component" value="Unassembled WGS sequence"/>
</dbReference>
<sequence>MKKVQYLLLILLLWSSGGCNPEAKVDTQQKNIFQVTKNESSYESFWKVGNENKFIMNLAINHSADMNIQKEDFKSIELLPATNIVKVEGFNMEKNTPLPDLQQKGFFIYAITQATGKHTFHKIVFHSKDGNKKELDIGNLTINVHDGIYSGIQPLTKGAGVFSKTRPLILNASNENDYPVKVTGVLINNPNIKFTDSDIKVTLNGKEQLFSKGGYILKPKEQLPIQINWEVVPPPNQILNIDVRPLIVSEYKGKVEYADIPNMVFRNDFSEDKP</sequence>
<feature type="signal peptide" evidence="1">
    <location>
        <begin position="1"/>
        <end position="21"/>
    </location>
</feature>
<proteinExistence type="predicted"/>
<accession>A0A4R2SC34</accession>
<keyword evidence="1" id="KW-0732">Signal</keyword>
<organism evidence="2 3">
    <name type="scientific">Baia soyae</name>
    <dbReference type="NCBI Taxonomy" id="1544746"/>
    <lineage>
        <taxon>Bacteria</taxon>
        <taxon>Bacillati</taxon>
        <taxon>Bacillota</taxon>
        <taxon>Bacilli</taxon>
        <taxon>Bacillales</taxon>
        <taxon>Thermoactinomycetaceae</taxon>
        <taxon>Baia</taxon>
    </lineage>
</organism>
<evidence type="ECO:0008006" key="4">
    <source>
        <dbReference type="Google" id="ProtNLM"/>
    </source>
</evidence>
<dbReference type="RefSeq" id="WP_131847442.1">
    <property type="nucleotide sequence ID" value="NZ_SLXV01000002.1"/>
</dbReference>
<dbReference type="OrthoDB" id="2988851at2"/>
<reference evidence="2 3" key="1">
    <citation type="submission" date="2019-03" db="EMBL/GenBank/DDBJ databases">
        <title>Genomic Encyclopedia of Type Strains, Phase IV (KMG-IV): sequencing the most valuable type-strain genomes for metagenomic binning, comparative biology and taxonomic classification.</title>
        <authorList>
            <person name="Goeker M."/>
        </authorList>
    </citation>
    <scope>NUCLEOTIDE SEQUENCE [LARGE SCALE GENOMIC DNA]</scope>
    <source>
        <strain evidence="2 3">DSM 46831</strain>
    </source>
</reference>
<dbReference type="EMBL" id="SLXV01000002">
    <property type="protein sequence ID" value="TCP70376.1"/>
    <property type="molecule type" value="Genomic_DNA"/>
</dbReference>
<comment type="caution">
    <text evidence="2">The sequence shown here is derived from an EMBL/GenBank/DDBJ whole genome shotgun (WGS) entry which is preliminary data.</text>
</comment>
<dbReference type="AlphaFoldDB" id="A0A4R2SC34"/>
<dbReference type="PROSITE" id="PS51257">
    <property type="entry name" value="PROKAR_LIPOPROTEIN"/>
    <property type="match status" value="1"/>
</dbReference>
<name>A0A4R2SC34_9BACL</name>
<protein>
    <recommendedName>
        <fullName evidence="4">Lipoprotein</fullName>
    </recommendedName>
</protein>
<evidence type="ECO:0000256" key="1">
    <source>
        <dbReference type="SAM" id="SignalP"/>
    </source>
</evidence>
<keyword evidence="3" id="KW-1185">Reference proteome</keyword>
<evidence type="ECO:0000313" key="2">
    <source>
        <dbReference type="EMBL" id="TCP70376.1"/>
    </source>
</evidence>
<evidence type="ECO:0000313" key="3">
    <source>
        <dbReference type="Proteomes" id="UP000294746"/>
    </source>
</evidence>
<gene>
    <name evidence="2" type="ORF">EDD57_10215</name>
</gene>
<feature type="chain" id="PRO_5039296978" description="Lipoprotein" evidence="1">
    <location>
        <begin position="22"/>
        <end position="274"/>
    </location>
</feature>